<evidence type="ECO:0008006" key="5">
    <source>
        <dbReference type="Google" id="ProtNLM"/>
    </source>
</evidence>
<accession>A0A2C9UDH6</accession>
<name>A0A2C9UDH6_MANES</name>
<sequence>MGKFNKYQILMALSLLVAFLFVTPLLSSSLRPKYLYFIINLLIIALGTEAGLLSVAFSKPLEDKKHVVPVSTKPQVAAPKASSSPEAKLVPPASREKKARVVEESASEKILRSVKVEKVKKWPSRPSLFFIGGGETEVEDVF</sequence>
<feature type="transmembrane region" description="Helical" evidence="2">
    <location>
        <begin position="37"/>
        <end position="57"/>
    </location>
</feature>
<keyword evidence="2" id="KW-0472">Membrane</keyword>
<evidence type="ECO:0000256" key="2">
    <source>
        <dbReference type="SAM" id="Phobius"/>
    </source>
</evidence>
<organism evidence="3 4">
    <name type="scientific">Manihot esculenta</name>
    <name type="common">Cassava</name>
    <name type="synonym">Jatropha manihot</name>
    <dbReference type="NCBI Taxonomy" id="3983"/>
    <lineage>
        <taxon>Eukaryota</taxon>
        <taxon>Viridiplantae</taxon>
        <taxon>Streptophyta</taxon>
        <taxon>Embryophyta</taxon>
        <taxon>Tracheophyta</taxon>
        <taxon>Spermatophyta</taxon>
        <taxon>Magnoliopsida</taxon>
        <taxon>eudicotyledons</taxon>
        <taxon>Gunneridae</taxon>
        <taxon>Pentapetalae</taxon>
        <taxon>rosids</taxon>
        <taxon>fabids</taxon>
        <taxon>Malpighiales</taxon>
        <taxon>Euphorbiaceae</taxon>
        <taxon>Crotonoideae</taxon>
        <taxon>Manihoteae</taxon>
        <taxon>Manihot</taxon>
    </lineage>
</organism>
<dbReference type="PANTHER" id="PTHR36887:SF1">
    <property type="entry name" value="OS01G0532300 PROTEIN"/>
    <property type="match status" value="1"/>
</dbReference>
<feature type="compositionally biased region" description="Low complexity" evidence="1">
    <location>
        <begin position="77"/>
        <end position="88"/>
    </location>
</feature>
<dbReference type="PANTHER" id="PTHR36887">
    <property type="entry name" value="OS01G0532300 PROTEIN"/>
    <property type="match status" value="1"/>
</dbReference>
<dbReference type="EMBL" id="CM004401">
    <property type="protein sequence ID" value="OAY28453.1"/>
    <property type="molecule type" value="Genomic_DNA"/>
</dbReference>
<evidence type="ECO:0000313" key="4">
    <source>
        <dbReference type="Proteomes" id="UP000091857"/>
    </source>
</evidence>
<evidence type="ECO:0000313" key="3">
    <source>
        <dbReference type="EMBL" id="OAY28453.1"/>
    </source>
</evidence>
<comment type="caution">
    <text evidence="3">The sequence shown here is derived from an EMBL/GenBank/DDBJ whole genome shotgun (WGS) entry which is preliminary data.</text>
</comment>
<gene>
    <name evidence="3" type="ORF">MANES_15G067900v8</name>
</gene>
<dbReference type="Proteomes" id="UP000091857">
    <property type="component" value="Chromosome 15"/>
</dbReference>
<keyword evidence="4" id="KW-1185">Reference proteome</keyword>
<protein>
    <recommendedName>
        <fullName evidence="5">DUF4408 domain-containing protein</fullName>
    </recommendedName>
</protein>
<dbReference type="Gramene" id="Manes.15G067900.1.v8.1">
    <property type="protein sequence ID" value="Manes.15G067900.1.v8.1.CDS.1"/>
    <property type="gene ID" value="Manes.15G067900.v8.1"/>
</dbReference>
<reference evidence="4" key="1">
    <citation type="journal article" date="2016" name="Nat. Biotechnol.">
        <title>Sequencing wild and cultivated cassava and related species reveals extensive interspecific hybridization and genetic diversity.</title>
        <authorList>
            <person name="Bredeson J.V."/>
            <person name="Lyons J.B."/>
            <person name="Prochnik S.E."/>
            <person name="Wu G.A."/>
            <person name="Ha C.M."/>
            <person name="Edsinger-Gonzales E."/>
            <person name="Grimwood J."/>
            <person name="Schmutz J."/>
            <person name="Rabbi I.Y."/>
            <person name="Egesi C."/>
            <person name="Nauluvula P."/>
            <person name="Lebot V."/>
            <person name="Ndunguru J."/>
            <person name="Mkamilo G."/>
            <person name="Bart R.S."/>
            <person name="Setter T.L."/>
            <person name="Gleadow R.M."/>
            <person name="Kulakow P."/>
            <person name="Ferguson M.E."/>
            <person name="Rounsley S."/>
            <person name="Rokhsar D.S."/>
        </authorList>
    </citation>
    <scope>NUCLEOTIDE SEQUENCE [LARGE SCALE GENOMIC DNA]</scope>
    <source>
        <strain evidence="4">cv. AM560-2</strain>
    </source>
</reference>
<evidence type="ECO:0000256" key="1">
    <source>
        <dbReference type="SAM" id="MobiDB-lite"/>
    </source>
</evidence>
<dbReference type="AlphaFoldDB" id="A0A2C9UDH6"/>
<keyword evidence="2" id="KW-1133">Transmembrane helix</keyword>
<feature type="region of interest" description="Disordered" evidence="1">
    <location>
        <begin position="72"/>
        <end position="95"/>
    </location>
</feature>
<keyword evidence="2" id="KW-0812">Transmembrane</keyword>
<proteinExistence type="predicted"/>